<dbReference type="RefSeq" id="WP_008740279.1">
    <property type="nucleotide sequence ID" value="NZ_CP004387.1"/>
</dbReference>
<protein>
    <recommendedName>
        <fullName evidence="1">SPOR domain-containing protein</fullName>
    </recommendedName>
</protein>
<dbReference type="STRING" id="391936.S7S_02765"/>
<reference evidence="2 3" key="1">
    <citation type="journal article" date="2012" name="J. Bacteriol.">
        <title>Genome sequence of an alkane-degrading bacterium, Alcanivorax pacificus type strain W11-5, isolated from deep sea sediment.</title>
        <authorList>
            <person name="Lai Q."/>
            <person name="Shao Z."/>
        </authorList>
    </citation>
    <scope>NUCLEOTIDE SEQUENCE [LARGE SCALE GENOMIC DNA]</scope>
    <source>
        <strain evidence="2 3">W11-5</strain>
    </source>
</reference>
<proteinExistence type="predicted"/>
<keyword evidence="3" id="KW-1185">Reference proteome</keyword>
<dbReference type="OrthoDB" id="6193567at2"/>
<sequence>MRWVFYSLLILNVVYLGWQLLARVAPPAEPARAAVVAAPRQLQLLNEQGGSDRPALPRQALCLVVGPWGERGAAESLQRTLRGLAGPGELRAVPVRKDRLSWVYLPATEDRDAALQQLRELQGRGVDSFIVAEGEDANAISLGYFSSAESARGLQVKMRNAGYPAEVRETWKEITEYWLYYPVPDAGAGERIRQAAAGAGVEMAQAGCATG</sequence>
<evidence type="ECO:0000259" key="1">
    <source>
        <dbReference type="Pfam" id="PF05036"/>
    </source>
</evidence>
<dbReference type="Gene3D" id="3.30.70.1070">
    <property type="entry name" value="Sporulation related repeat"/>
    <property type="match status" value="1"/>
</dbReference>
<dbReference type="Pfam" id="PF05036">
    <property type="entry name" value="SPOR"/>
    <property type="match status" value="1"/>
</dbReference>
<name>A0A0B4XJZ5_9GAMM</name>
<gene>
    <name evidence="2" type="ORF">S7S_02765</name>
</gene>
<dbReference type="GO" id="GO:0042834">
    <property type="term" value="F:peptidoglycan binding"/>
    <property type="evidence" value="ECO:0007669"/>
    <property type="project" value="InterPro"/>
</dbReference>
<accession>A0A0B4XJZ5</accession>
<organism evidence="2 3">
    <name type="scientific">Isoalcanivorax pacificus W11-5</name>
    <dbReference type="NCBI Taxonomy" id="391936"/>
    <lineage>
        <taxon>Bacteria</taxon>
        <taxon>Pseudomonadati</taxon>
        <taxon>Pseudomonadota</taxon>
        <taxon>Gammaproteobacteria</taxon>
        <taxon>Oceanospirillales</taxon>
        <taxon>Alcanivoracaceae</taxon>
        <taxon>Isoalcanivorax</taxon>
    </lineage>
</organism>
<evidence type="ECO:0000313" key="3">
    <source>
        <dbReference type="Proteomes" id="UP000006764"/>
    </source>
</evidence>
<dbReference type="KEGG" id="apac:S7S_02765"/>
<dbReference type="InterPro" id="IPR007730">
    <property type="entry name" value="SPOR-like_dom"/>
</dbReference>
<feature type="domain" description="SPOR" evidence="1">
    <location>
        <begin position="102"/>
        <end position="167"/>
    </location>
</feature>
<dbReference type="AlphaFoldDB" id="A0A0B4XJZ5"/>
<dbReference type="EMBL" id="CP004387">
    <property type="protein sequence ID" value="AJD46975.1"/>
    <property type="molecule type" value="Genomic_DNA"/>
</dbReference>
<dbReference type="SUPFAM" id="SSF110997">
    <property type="entry name" value="Sporulation related repeat"/>
    <property type="match status" value="1"/>
</dbReference>
<dbReference type="HOGENOM" id="CLU_100903_0_0_6"/>
<evidence type="ECO:0000313" key="2">
    <source>
        <dbReference type="EMBL" id="AJD46975.1"/>
    </source>
</evidence>
<dbReference type="InterPro" id="IPR036680">
    <property type="entry name" value="SPOR-like_sf"/>
</dbReference>
<dbReference type="Proteomes" id="UP000006764">
    <property type="component" value="Chromosome"/>
</dbReference>